<evidence type="ECO:0008006" key="3">
    <source>
        <dbReference type="Google" id="ProtNLM"/>
    </source>
</evidence>
<accession>A0A193LJF2</accession>
<evidence type="ECO:0000313" key="2">
    <source>
        <dbReference type="Proteomes" id="UP000092695"/>
    </source>
</evidence>
<dbReference type="KEGG" id="woc:BA177_16920"/>
<dbReference type="EMBL" id="CP016268">
    <property type="protein sequence ID" value="ANO52642.1"/>
    <property type="molecule type" value="Genomic_DNA"/>
</dbReference>
<dbReference type="Proteomes" id="UP000092695">
    <property type="component" value="Chromosome"/>
</dbReference>
<sequence>MLLPGVAVAAQDSTALNGTVARIEAADWNLESLQFGIEIDDDGLRGVVRIGRLELLAAEQVLTDTSIVCRTISFVADRIDCADAQINADFPAIGRQTITGDLQYERNSQAVRFELHDLMLANGKMSLQGHAVQHGFQLLFDSTELQIDALLTLLNPFTDAIAGLSATGSARLSGSLHSGDRDEYVVALKAALNDAAMSNDVGTLVTDALHGDLSITARQQSGRYEFDLDLQADRGEVYVEPVYANLNEHALTVRVRDAVTADFVQFQLANFSVQQGSVLDVGGTVQVSLGQDEQPTTVSGRIVLGDSSVDTLYSSGLQILAAGTLFADLETAGRVSGRFDIADNFPLSAHLEFTDVLLDDTRRRFAVHALNGVVNWPGTEGAAGTVPASRLSWDSASAYGIALEGAEVAMLLGGNDVELLAPLRIPTMGGALLINRLIMRDYGTEQASGLLDAALEPVQLGQLTGAFGWPAFSGSLSGKLPLLQYEGNAMTVGGSLTANAFGGEIAMSGLRLEQPFGRVPRLRGDLTMRNLDLEQLTDTFSFGLIQGRLSADVTGLEMVAWQPVAMDMHLYTPPADKSKHRISQRAVENLTSVGGGGAGAVLSSGLLKFFEVFAYDRIGLRCVLRAGSCTMSGAGPAGDSALGSGYYIVKGSGIPRIDVVGYRRDVSWERLVRQLGQISSSGSAVVN</sequence>
<name>A0A193LJF2_9GAMM</name>
<evidence type="ECO:0000313" key="1">
    <source>
        <dbReference type="EMBL" id="ANO52642.1"/>
    </source>
</evidence>
<organism evidence="1 2">
    <name type="scientific">Woeseia oceani</name>
    <dbReference type="NCBI Taxonomy" id="1548547"/>
    <lineage>
        <taxon>Bacteria</taxon>
        <taxon>Pseudomonadati</taxon>
        <taxon>Pseudomonadota</taxon>
        <taxon>Gammaproteobacteria</taxon>
        <taxon>Woeseiales</taxon>
        <taxon>Woeseiaceae</taxon>
        <taxon>Woeseia</taxon>
    </lineage>
</organism>
<keyword evidence="2" id="KW-1185">Reference proteome</keyword>
<dbReference type="AlphaFoldDB" id="A0A193LJF2"/>
<protein>
    <recommendedName>
        <fullName evidence="3">Dicarboxylate transport domain-containing protein</fullName>
    </recommendedName>
</protein>
<dbReference type="STRING" id="1548547.BA177_16920"/>
<gene>
    <name evidence="1" type="ORF">BA177_16920</name>
</gene>
<proteinExistence type="predicted"/>
<reference evidence="1 2" key="1">
    <citation type="submission" date="2016-06" db="EMBL/GenBank/DDBJ databases">
        <title>Complete genome sequence of a deep-branching marine Gamma Proteobacterium Woeseia oceani type strain XK5.</title>
        <authorList>
            <person name="Mu D."/>
            <person name="Du Z."/>
        </authorList>
    </citation>
    <scope>NUCLEOTIDE SEQUENCE [LARGE SCALE GENOMIC DNA]</scope>
    <source>
        <strain evidence="1 2">XK5</strain>
    </source>
</reference>